<dbReference type="Pfam" id="PF00483">
    <property type="entry name" value="NTP_transferase"/>
    <property type="match status" value="1"/>
</dbReference>
<dbReference type="InterPro" id="IPR011009">
    <property type="entry name" value="Kinase-like_dom_sf"/>
</dbReference>
<gene>
    <name evidence="5" type="ORF">FSARC_9082</name>
</gene>
<dbReference type="Gene3D" id="3.40.50.1000">
    <property type="entry name" value="HAD superfamily/HAD-like"/>
    <property type="match status" value="1"/>
</dbReference>
<reference evidence="5" key="1">
    <citation type="journal article" date="2020" name="BMC Genomics">
        <title>Correction to: Identification and distribution of gene clusters required for synthesis of sphingolipid metabolism inhibitors in diverse species of the filamentous fungus Fusarium.</title>
        <authorList>
            <person name="Kim H.S."/>
            <person name="Lohmar J.M."/>
            <person name="Busman M."/>
            <person name="Brown D.W."/>
            <person name="Naumann T.A."/>
            <person name="Divon H.H."/>
            <person name="Lysoe E."/>
            <person name="Uhlig S."/>
            <person name="Proctor R.H."/>
        </authorList>
    </citation>
    <scope>NUCLEOTIDE SEQUENCE</scope>
    <source>
        <strain evidence="5">NRRL 20472</strain>
    </source>
</reference>
<reference evidence="5" key="2">
    <citation type="submission" date="2020-05" db="EMBL/GenBank/DDBJ databases">
        <authorList>
            <person name="Kim H.-S."/>
            <person name="Proctor R.H."/>
            <person name="Brown D.W."/>
        </authorList>
    </citation>
    <scope>NUCLEOTIDE SEQUENCE</scope>
    <source>
        <strain evidence="5">NRRL 20472</strain>
    </source>
</reference>
<proteinExistence type="predicted"/>
<evidence type="ECO:0000313" key="5">
    <source>
        <dbReference type="EMBL" id="KAF4962839.1"/>
    </source>
</evidence>
<evidence type="ECO:0000256" key="2">
    <source>
        <dbReference type="ARBA" id="ARBA00030179"/>
    </source>
</evidence>
<accession>A0A8H4X6G5</accession>
<dbReference type="Proteomes" id="UP000622797">
    <property type="component" value="Unassembled WGS sequence"/>
</dbReference>
<dbReference type="InterPro" id="IPR029044">
    <property type="entry name" value="Nucleotide-diphossugar_trans"/>
</dbReference>
<dbReference type="InterPro" id="IPR036412">
    <property type="entry name" value="HAD-like_sf"/>
</dbReference>
<dbReference type="OrthoDB" id="10259470at2759"/>
<evidence type="ECO:0000256" key="3">
    <source>
        <dbReference type="ARBA" id="ARBA00031190"/>
    </source>
</evidence>
<sequence>MPHIHDFSDNGVTSDIANGHADDYEPVNVIIPVGGIGSRFAKEGYRFPKPLINIVGQPMLLWLIDNLSLRPRDTLWIAVNEHIDNEFRIGQLVSKTFPKVNLRLLLLRHQTKGASETSMTKKQLQYRTVSLDCDTIYWYDILASVRKMPSGHGGCFYFTDEGDKPIFSYIKIENESAGVERIVDIQEKKAISNKANTGAYVFPSAADLKAWAAENLDVKHPAGAEVGEYYTSQVISMMVQSGVSFIGLPMQKKDFSVVGTPEQLQELLAALKTDSHNMPVTLKKRRFCFDLDMTLVGVPAVSGDYSTCPPISKNIRLVQQLYKAGHYIIIQTARRMKTHHGNPGAVLADVGLVTFKQLSDYGIPYHEINFGKPYADIYVDDLAVNSNLDTARELGWMLDEPEMTPLLDQAPKSSVEDVKKAGMIAARDFNTVQIIRDKVIKSSKSEAILGELYFYAHMPPTLARIFPSVYSVDYISATSTYSITMENRRGRTFSHLLVGRSITKGRLTKLLETLHTLHTAPSTLQPTLDFSEALDAKFSPKVPRDRPVNIYANYGTKLRSRYYQHRDRYDALGPLAASLFARLNEFLDTYEAEEKGVHANVIHGDPVFSNAIISDDERSVSFIDVRCQLEDCLTPEGDINYDLGKVLQSLCGYDYILFMNANNYDLTGALEDDKPLLDEADRELLSELQEQFFAFLENNYSVRLHRKTLFRVTASLFFSLIPLHREELGAVFL</sequence>
<dbReference type="SUPFAM" id="SSF56784">
    <property type="entry name" value="HAD-like"/>
    <property type="match status" value="1"/>
</dbReference>
<protein>
    <recommendedName>
        <fullName evidence="1">Mannose-1-phosphate guanyltransferase</fullName>
    </recommendedName>
    <alternativeName>
        <fullName evidence="3">GDP-mannose pyrophosphorylase</fullName>
    </alternativeName>
    <alternativeName>
        <fullName evidence="2">GTP-mannose-1-phosphate guanylyltransferase</fullName>
    </alternativeName>
</protein>
<name>A0A8H4X6G5_9HYPO</name>
<feature type="non-terminal residue" evidence="5">
    <location>
        <position position="1"/>
    </location>
</feature>
<evidence type="ECO:0000259" key="4">
    <source>
        <dbReference type="Pfam" id="PF00483"/>
    </source>
</evidence>
<dbReference type="AlphaFoldDB" id="A0A8H4X6G5"/>
<feature type="domain" description="Nucleotidyl transferase" evidence="4">
    <location>
        <begin position="30"/>
        <end position="233"/>
    </location>
</feature>
<organism evidence="5 6">
    <name type="scientific">Fusarium sarcochroum</name>
    <dbReference type="NCBI Taxonomy" id="1208366"/>
    <lineage>
        <taxon>Eukaryota</taxon>
        <taxon>Fungi</taxon>
        <taxon>Dikarya</taxon>
        <taxon>Ascomycota</taxon>
        <taxon>Pezizomycotina</taxon>
        <taxon>Sordariomycetes</taxon>
        <taxon>Hypocreomycetidae</taxon>
        <taxon>Hypocreales</taxon>
        <taxon>Nectriaceae</taxon>
        <taxon>Fusarium</taxon>
        <taxon>Fusarium lateritium species complex</taxon>
    </lineage>
</organism>
<dbReference type="InterPro" id="IPR023214">
    <property type="entry name" value="HAD_sf"/>
</dbReference>
<evidence type="ECO:0000256" key="1">
    <source>
        <dbReference type="ARBA" id="ARBA00018601"/>
    </source>
</evidence>
<dbReference type="SUPFAM" id="SSF56112">
    <property type="entry name" value="Protein kinase-like (PK-like)"/>
    <property type="match status" value="1"/>
</dbReference>
<dbReference type="Gene3D" id="3.90.550.10">
    <property type="entry name" value="Spore Coat Polysaccharide Biosynthesis Protein SpsA, Chain A"/>
    <property type="match status" value="1"/>
</dbReference>
<dbReference type="InterPro" id="IPR005835">
    <property type="entry name" value="NTP_transferase_dom"/>
</dbReference>
<dbReference type="SUPFAM" id="SSF53448">
    <property type="entry name" value="Nucleotide-diphospho-sugar transferases"/>
    <property type="match status" value="1"/>
</dbReference>
<dbReference type="EMBL" id="JABEXW010000517">
    <property type="protein sequence ID" value="KAF4962839.1"/>
    <property type="molecule type" value="Genomic_DNA"/>
</dbReference>
<comment type="caution">
    <text evidence="5">The sequence shown here is derived from an EMBL/GenBank/DDBJ whole genome shotgun (WGS) entry which is preliminary data.</text>
</comment>
<keyword evidence="6" id="KW-1185">Reference proteome</keyword>
<evidence type="ECO:0000313" key="6">
    <source>
        <dbReference type="Proteomes" id="UP000622797"/>
    </source>
</evidence>